<gene>
    <name evidence="1" type="ORF">Mth01_48820</name>
</gene>
<protein>
    <submittedName>
        <fullName evidence="1">Uncharacterized protein</fullName>
    </submittedName>
</protein>
<reference evidence="1" key="1">
    <citation type="submission" date="2021-01" db="EMBL/GenBank/DDBJ databases">
        <title>Whole genome shotgun sequence of Sphaerimonospora thailandensis NBRC 107569.</title>
        <authorList>
            <person name="Komaki H."/>
            <person name="Tamura T."/>
        </authorList>
    </citation>
    <scope>NUCLEOTIDE SEQUENCE</scope>
    <source>
        <strain evidence="1">NBRC 107569</strain>
    </source>
</reference>
<dbReference type="Proteomes" id="UP000610966">
    <property type="component" value="Unassembled WGS sequence"/>
</dbReference>
<dbReference type="AlphaFoldDB" id="A0A8J3RD91"/>
<name>A0A8J3RD91_9ACTN</name>
<organism evidence="1 2">
    <name type="scientific">Sphaerimonospora thailandensis</name>
    <dbReference type="NCBI Taxonomy" id="795644"/>
    <lineage>
        <taxon>Bacteria</taxon>
        <taxon>Bacillati</taxon>
        <taxon>Actinomycetota</taxon>
        <taxon>Actinomycetes</taxon>
        <taxon>Streptosporangiales</taxon>
        <taxon>Streptosporangiaceae</taxon>
        <taxon>Sphaerimonospora</taxon>
    </lineage>
</organism>
<evidence type="ECO:0000313" key="1">
    <source>
        <dbReference type="EMBL" id="GIH72629.1"/>
    </source>
</evidence>
<evidence type="ECO:0000313" key="2">
    <source>
        <dbReference type="Proteomes" id="UP000610966"/>
    </source>
</evidence>
<keyword evidence="2" id="KW-1185">Reference proteome</keyword>
<sequence>MLCAAAPPVGAGSRGRDYRWNRVPGPRVLSITPDLKVGFQEVHVRGGPERCALRETTLCHR</sequence>
<dbReference type="EMBL" id="BOOG01000056">
    <property type="protein sequence ID" value="GIH72629.1"/>
    <property type="molecule type" value="Genomic_DNA"/>
</dbReference>
<comment type="caution">
    <text evidence="1">The sequence shown here is derived from an EMBL/GenBank/DDBJ whole genome shotgun (WGS) entry which is preliminary data.</text>
</comment>
<proteinExistence type="predicted"/>
<accession>A0A8J3RD91</accession>